<dbReference type="SUPFAM" id="SSF55073">
    <property type="entry name" value="Nucleotide cyclase"/>
    <property type="match status" value="1"/>
</dbReference>
<name>A0A1E7R547_9GAMM</name>
<dbReference type="SUPFAM" id="SSF46458">
    <property type="entry name" value="Globin-like"/>
    <property type="match status" value="1"/>
</dbReference>
<dbReference type="PANTHER" id="PTHR45138">
    <property type="entry name" value="REGULATORY COMPONENTS OF SENSORY TRANSDUCTION SYSTEM"/>
    <property type="match status" value="1"/>
</dbReference>
<dbReference type="Pfam" id="PF00990">
    <property type="entry name" value="GGDEF"/>
    <property type="match status" value="1"/>
</dbReference>
<evidence type="ECO:0000313" key="7">
    <source>
        <dbReference type="EMBL" id="OEY94432.1"/>
    </source>
</evidence>
<dbReference type="EC" id="2.7.7.65" evidence="2"/>
<dbReference type="InterPro" id="IPR009050">
    <property type="entry name" value="Globin-like_sf"/>
</dbReference>
<dbReference type="Gene3D" id="3.30.70.270">
    <property type="match status" value="1"/>
</dbReference>
<evidence type="ECO:0000256" key="4">
    <source>
        <dbReference type="ARBA" id="ARBA00029839"/>
    </source>
</evidence>
<evidence type="ECO:0000259" key="6">
    <source>
        <dbReference type="PROSITE" id="PS50887"/>
    </source>
</evidence>
<sequence>MKINSVYQTLGEQLNINESEIRQRKMLLGLNSMDEKILFSVYPNVEHAIAKTVAHFYEKQIEIDDIAVIIGDADTLARLTTAMNRYVQEVFLGKYETEYTNNRLRIGLIHKRIGVSPKYYLSSLLSLKQHLFSMLDECVTDPHTCQQTKYSLDKVLMYDCQLVFDAYFRSMLLEVEVARDRAEKHEMELETIVADRTRELEDLVRKDALTGLWNRRHFIEELFCEIVKSKRDEKYLSVIYIDLDGFKKLNDSKGHSAGDELLIIFGKMLMSICREEDTVARMGGDEFVILLPGLQTEQTVEIAQRMLNWIDHDHYGISMSIGIATAGKNKWPESPEKLLGLADVAMYQAKKNGGSQYMIADDIPVVDPVTLQTLNQQSQNA</sequence>
<dbReference type="PANTHER" id="PTHR45138:SF9">
    <property type="entry name" value="DIGUANYLATE CYCLASE DGCM-RELATED"/>
    <property type="match status" value="1"/>
</dbReference>
<evidence type="ECO:0000256" key="3">
    <source>
        <dbReference type="ARBA" id="ARBA00015125"/>
    </source>
</evidence>
<comment type="catalytic activity">
    <reaction evidence="5">
        <text>2 GTP = 3',3'-c-di-GMP + 2 diphosphate</text>
        <dbReference type="Rhea" id="RHEA:24898"/>
        <dbReference type="ChEBI" id="CHEBI:33019"/>
        <dbReference type="ChEBI" id="CHEBI:37565"/>
        <dbReference type="ChEBI" id="CHEBI:58805"/>
        <dbReference type="EC" id="2.7.7.65"/>
    </reaction>
</comment>
<keyword evidence="8" id="KW-1185">Reference proteome</keyword>
<evidence type="ECO:0000256" key="5">
    <source>
        <dbReference type="ARBA" id="ARBA00034247"/>
    </source>
</evidence>
<dbReference type="GO" id="GO:0005886">
    <property type="term" value="C:plasma membrane"/>
    <property type="evidence" value="ECO:0007669"/>
    <property type="project" value="TreeGrafter"/>
</dbReference>
<gene>
    <name evidence="7" type="ORF">BJI46_03570</name>
</gene>
<dbReference type="GO" id="GO:0020037">
    <property type="term" value="F:heme binding"/>
    <property type="evidence" value="ECO:0007669"/>
    <property type="project" value="InterPro"/>
</dbReference>
<dbReference type="InterPro" id="IPR029787">
    <property type="entry name" value="Nucleotide_cyclase"/>
</dbReference>
<dbReference type="CDD" id="cd01949">
    <property type="entry name" value="GGDEF"/>
    <property type="match status" value="1"/>
</dbReference>
<dbReference type="InterPro" id="IPR012292">
    <property type="entry name" value="Globin/Proto"/>
</dbReference>
<dbReference type="SMART" id="SM00267">
    <property type="entry name" value="GGDEF"/>
    <property type="match status" value="1"/>
</dbReference>
<feature type="domain" description="GGDEF" evidence="6">
    <location>
        <begin position="234"/>
        <end position="362"/>
    </location>
</feature>
<dbReference type="FunFam" id="3.30.70.270:FF:000001">
    <property type="entry name" value="Diguanylate cyclase domain protein"/>
    <property type="match status" value="1"/>
</dbReference>
<dbReference type="GO" id="GO:0043709">
    <property type="term" value="P:cell adhesion involved in single-species biofilm formation"/>
    <property type="evidence" value="ECO:0007669"/>
    <property type="project" value="TreeGrafter"/>
</dbReference>
<proteinExistence type="predicted"/>
<dbReference type="NCBIfam" id="TIGR00254">
    <property type="entry name" value="GGDEF"/>
    <property type="match status" value="1"/>
</dbReference>
<evidence type="ECO:0000313" key="8">
    <source>
        <dbReference type="Proteomes" id="UP000185895"/>
    </source>
</evidence>
<dbReference type="Proteomes" id="UP000185895">
    <property type="component" value="Unassembled WGS sequence"/>
</dbReference>
<dbReference type="PROSITE" id="PS50887">
    <property type="entry name" value="GGDEF"/>
    <property type="match status" value="1"/>
</dbReference>
<reference evidence="7 8" key="1">
    <citation type="submission" date="2016-09" db="EMBL/GenBank/DDBJ databases">
        <authorList>
            <person name="Capua I."/>
            <person name="De Benedictis P."/>
            <person name="Joannis T."/>
            <person name="Lombin L.H."/>
            <person name="Cattoli G."/>
        </authorList>
    </citation>
    <scope>NUCLEOTIDE SEQUENCE [LARGE SCALE GENOMIC DNA]</scope>
    <source>
        <strain evidence="7 8">ANC 4671</strain>
    </source>
</reference>
<comment type="caution">
    <text evidence="7">The sequence shown here is derived from an EMBL/GenBank/DDBJ whole genome shotgun (WGS) entry which is preliminary data.</text>
</comment>
<dbReference type="InterPro" id="IPR044398">
    <property type="entry name" value="Globin-sensor_dom"/>
</dbReference>
<dbReference type="RefSeq" id="WP_070070239.1">
    <property type="nucleotide sequence ID" value="NZ_MKKK01000034.1"/>
</dbReference>
<dbReference type="GO" id="GO:0019825">
    <property type="term" value="F:oxygen binding"/>
    <property type="evidence" value="ECO:0007669"/>
    <property type="project" value="InterPro"/>
</dbReference>
<evidence type="ECO:0000256" key="1">
    <source>
        <dbReference type="ARBA" id="ARBA00001946"/>
    </source>
</evidence>
<accession>A0A1E7R547</accession>
<protein>
    <recommendedName>
        <fullName evidence="3">Diguanylate cyclase DosC</fullName>
        <ecNumber evidence="2">2.7.7.65</ecNumber>
    </recommendedName>
    <alternativeName>
        <fullName evidence="4">Direct oxygen-sensing cyclase</fullName>
    </alternativeName>
</protein>
<dbReference type="Pfam" id="PF11563">
    <property type="entry name" value="Protoglobin"/>
    <property type="match status" value="1"/>
</dbReference>
<dbReference type="Gene3D" id="1.10.490.10">
    <property type="entry name" value="Globins"/>
    <property type="match status" value="1"/>
</dbReference>
<evidence type="ECO:0000256" key="2">
    <source>
        <dbReference type="ARBA" id="ARBA00012528"/>
    </source>
</evidence>
<dbReference type="EMBL" id="MKKK01000034">
    <property type="protein sequence ID" value="OEY94432.1"/>
    <property type="molecule type" value="Genomic_DNA"/>
</dbReference>
<organism evidence="7 8">
    <name type="scientific">Acinetobacter qingfengensis</name>
    <dbReference type="NCBI Taxonomy" id="1262585"/>
    <lineage>
        <taxon>Bacteria</taxon>
        <taxon>Pseudomonadati</taxon>
        <taxon>Pseudomonadota</taxon>
        <taxon>Gammaproteobacteria</taxon>
        <taxon>Moraxellales</taxon>
        <taxon>Moraxellaceae</taxon>
        <taxon>Acinetobacter</taxon>
    </lineage>
</organism>
<comment type="cofactor">
    <cofactor evidence="1">
        <name>Mg(2+)</name>
        <dbReference type="ChEBI" id="CHEBI:18420"/>
    </cofactor>
</comment>
<dbReference type="OrthoDB" id="9803824at2"/>
<dbReference type="GO" id="GO:1902201">
    <property type="term" value="P:negative regulation of bacterial-type flagellum-dependent cell motility"/>
    <property type="evidence" value="ECO:0007669"/>
    <property type="project" value="TreeGrafter"/>
</dbReference>
<dbReference type="GO" id="GO:0052621">
    <property type="term" value="F:diguanylate cyclase activity"/>
    <property type="evidence" value="ECO:0007669"/>
    <property type="project" value="UniProtKB-EC"/>
</dbReference>
<dbReference type="InterPro" id="IPR050469">
    <property type="entry name" value="Diguanylate_Cyclase"/>
</dbReference>
<dbReference type="STRING" id="1262585.BJI46_03570"/>
<dbReference type="InterPro" id="IPR000160">
    <property type="entry name" value="GGDEF_dom"/>
</dbReference>
<dbReference type="InterPro" id="IPR043128">
    <property type="entry name" value="Rev_trsase/Diguanyl_cyclase"/>
</dbReference>
<dbReference type="AlphaFoldDB" id="A0A1E7R547"/>